<dbReference type="InterPro" id="IPR038076">
    <property type="entry name" value="MgtE_N_sf"/>
</dbReference>
<dbReference type="PROSITE" id="PS51371">
    <property type="entry name" value="CBS"/>
    <property type="match status" value="1"/>
</dbReference>
<dbReference type="AlphaFoldDB" id="A0A1C0AQ40"/>
<dbReference type="EMBL" id="MBQD01000011">
    <property type="protein sequence ID" value="OCL36446.1"/>
    <property type="molecule type" value="Genomic_DNA"/>
</dbReference>
<feature type="domain" description="CBS" evidence="2">
    <location>
        <begin position="352"/>
        <end position="414"/>
    </location>
</feature>
<keyword evidence="1" id="KW-0129">CBS domain</keyword>
<dbReference type="PANTHER" id="PTHR43773:SF1">
    <property type="entry name" value="MAGNESIUM TRANSPORTER MGTE"/>
    <property type="match status" value="1"/>
</dbReference>
<dbReference type="Pfam" id="PF00571">
    <property type="entry name" value="CBS"/>
    <property type="match status" value="1"/>
</dbReference>
<dbReference type="GO" id="GO:0016020">
    <property type="term" value="C:membrane"/>
    <property type="evidence" value="ECO:0007669"/>
    <property type="project" value="InterPro"/>
</dbReference>
<keyword evidence="4" id="KW-1185">Reference proteome</keyword>
<name>A0A1C0AQ40_9ACTN</name>
<evidence type="ECO:0000256" key="1">
    <source>
        <dbReference type="PROSITE-ProRule" id="PRU00703"/>
    </source>
</evidence>
<evidence type="ECO:0000313" key="4">
    <source>
        <dbReference type="Proteomes" id="UP000093501"/>
    </source>
</evidence>
<dbReference type="GO" id="GO:0015095">
    <property type="term" value="F:magnesium ion transmembrane transporter activity"/>
    <property type="evidence" value="ECO:0007669"/>
    <property type="project" value="InterPro"/>
</dbReference>
<dbReference type="Pfam" id="PF05239">
    <property type="entry name" value="PRC"/>
    <property type="match status" value="1"/>
</dbReference>
<gene>
    <name evidence="3" type="ORF">BCR15_00835</name>
</gene>
<comment type="caution">
    <text evidence="3">The sequence shown here is derived from an EMBL/GenBank/DDBJ whole genome shotgun (WGS) entry which is preliminary data.</text>
</comment>
<sequence length="428" mass="46981">MVAKDTQVFVSRVIGLPIVDAAGDQVGRVKDVVCYLRSDGRAPRVKGLVAELFARARIFVPMIRVHDITPNQVAITGQVDARRFQRREAEMLVAADLFDRPLERARPTRILDVSMHMVRNREWELDSVALRSSGGAGRFGFGSRSAPQIVSWREIPGLILSTGRTAANLIAEFSEMKPADVAKELHDLEPESLAAVVEALDDETLAEAIEELPKDEQIDIISALDTERAADVLGEMDPDDAADLIRDLPSDVAEELLQRMEPEESADVRRLLVYEEYTAGGMMTPEPIVVDTDATVAQALAQAREESLTPALASMVFVTRPPLETPTGRYVGAAHLQRLLREPPTTLVATLLDRDLEPMSPADPLTQVSRFFATYNLVVAPVVNEDGHLLGAVTVDDVLDHMLPDDWRGEQMDEVEATDLGNAEVSHG</sequence>
<dbReference type="SUPFAM" id="SSF54631">
    <property type="entry name" value="CBS-domain pair"/>
    <property type="match status" value="1"/>
</dbReference>
<dbReference type="Gene3D" id="1.25.60.10">
    <property type="entry name" value="MgtE N-terminal domain-like"/>
    <property type="match status" value="1"/>
</dbReference>
<dbReference type="PANTHER" id="PTHR43773">
    <property type="entry name" value="MAGNESIUM TRANSPORTER MGTE"/>
    <property type="match status" value="1"/>
</dbReference>
<dbReference type="InterPro" id="IPR058838">
    <property type="entry name" value="SH3_actinomycetes"/>
</dbReference>
<dbReference type="RefSeq" id="WP_068750702.1">
    <property type="nucleotide sequence ID" value="NZ_MBQD01000011.1"/>
</dbReference>
<reference evidence="4" key="1">
    <citation type="submission" date="2016-07" db="EMBL/GenBank/DDBJ databases">
        <authorList>
            <person name="Florea S."/>
            <person name="Webb J.S."/>
            <person name="Jaromczyk J."/>
            <person name="Schardl C.L."/>
        </authorList>
    </citation>
    <scope>NUCLEOTIDE SEQUENCE [LARGE SCALE GENOMIC DNA]</scope>
    <source>
        <strain evidence="4">IPBSL-7</strain>
    </source>
</reference>
<dbReference type="InterPro" id="IPR006669">
    <property type="entry name" value="MgtE_transporter"/>
</dbReference>
<dbReference type="Gene3D" id="3.10.580.10">
    <property type="entry name" value="CBS-domain"/>
    <property type="match status" value="1"/>
</dbReference>
<evidence type="ECO:0000313" key="3">
    <source>
        <dbReference type="EMBL" id="OCL36446.1"/>
    </source>
</evidence>
<dbReference type="InterPro" id="IPR046342">
    <property type="entry name" value="CBS_dom_sf"/>
</dbReference>
<dbReference type="SUPFAM" id="SSF158791">
    <property type="entry name" value="MgtE N-terminal domain-like"/>
    <property type="match status" value="1"/>
</dbReference>
<dbReference type="Pfam" id="PF26205">
    <property type="entry name" value="SH3_actinomycetes"/>
    <property type="match status" value="1"/>
</dbReference>
<accession>A0A1C0AQ40</accession>
<dbReference type="InterPro" id="IPR006668">
    <property type="entry name" value="Mg_transptr_MgtE_intracell_dom"/>
</dbReference>
<dbReference type="InterPro" id="IPR000644">
    <property type="entry name" value="CBS_dom"/>
</dbReference>
<evidence type="ECO:0000259" key="2">
    <source>
        <dbReference type="PROSITE" id="PS51371"/>
    </source>
</evidence>
<proteinExistence type="predicted"/>
<protein>
    <submittedName>
        <fullName evidence="3">Magnesium transporter</fullName>
    </submittedName>
</protein>
<dbReference type="InterPro" id="IPR027275">
    <property type="entry name" value="PRC-brl_dom"/>
</dbReference>
<dbReference type="Proteomes" id="UP000093501">
    <property type="component" value="Unassembled WGS sequence"/>
</dbReference>
<dbReference type="CDD" id="cd04606">
    <property type="entry name" value="CBS_pair_Mg_transporter"/>
    <property type="match status" value="1"/>
</dbReference>
<dbReference type="SMART" id="SM00924">
    <property type="entry name" value="MgtE_N"/>
    <property type="match status" value="1"/>
</dbReference>
<organism evidence="3 4">
    <name type="scientific">Tessaracoccus lapidicaptus</name>
    <dbReference type="NCBI Taxonomy" id="1427523"/>
    <lineage>
        <taxon>Bacteria</taxon>
        <taxon>Bacillati</taxon>
        <taxon>Actinomycetota</taxon>
        <taxon>Actinomycetes</taxon>
        <taxon>Propionibacteriales</taxon>
        <taxon>Propionibacteriaceae</taxon>
        <taxon>Tessaracoccus</taxon>
    </lineage>
</organism>
<dbReference type="Pfam" id="PF03448">
    <property type="entry name" value="MgtE_N"/>
    <property type="match status" value="1"/>
</dbReference>